<organism evidence="2 3">
    <name type="scientific">Opisthorchis viverrini</name>
    <name type="common">Southeast Asian liver fluke</name>
    <dbReference type="NCBI Taxonomy" id="6198"/>
    <lineage>
        <taxon>Eukaryota</taxon>
        <taxon>Metazoa</taxon>
        <taxon>Spiralia</taxon>
        <taxon>Lophotrochozoa</taxon>
        <taxon>Platyhelminthes</taxon>
        <taxon>Trematoda</taxon>
        <taxon>Digenea</taxon>
        <taxon>Opisthorchiida</taxon>
        <taxon>Opisthorchiata</taxon>
        <taxon>Opisthorchiidae</taxon>
        <taxon>Opisthorchis</taxon>
    </lineage>
</organism>
<feature type="compositionally biased region" description="Basic and acidic residues" evidence="1">
    <location>
        <begin position="141"/>
        <end position="155"/>
    </location>
</feature>
<evidence type="ECO:0000313" key="2">
    <source>
        <dbReference type="EMBL" id="KER19315.1"/>
    </source>
</evidence>
<dbReference type="RefSeq" id="XP_009176940.1">
    <property type="nucleotide sequence ID" value="XM_009178676.1"/>
</dbReference>
<feature type="region of interest" description="Disordered" evidence="1">
    <location>
        <begin position="134"/>
        <end position="157"/>
    </location>
</feature>
<proteinExistence type="predicted"/>
<name>A0A074Z7U8_OPIVI</name>
<dbReference type="GeneID" id="20326041"/>
<accession>A0A074Z7U8</accession>
<dbReference type="Proteomes" id="UP000054324">
    <property type="component" value="Unassembled WGS sequence"/>
</dbReference>
<evidence type="ECO:0000313" key="3">
    <source>
        <dbReference type="Proteomes" id="UP000054324"/>
    </source>
</evidence>
<dbReference type="CTD" id="20326041"/>
<protein>
    <submittedName>
        <fullName evidence="2">Uncharacterized protein</fullName>
    </submittedName>
</protein>
<dbReference type="KEGG" id="ovi:T265_11873"/>
<dbReference type="AlphaFoldDB" id="A0A074Z7U8"/>
<evidence type="ECO:0000256" key="1">
    <source>
        <dbReference type="SAM" id="MobiDB-lite"/>
    </source>
</evidence>
<dbReference type="EMBL" id="KL597247">
    <property type="protein sequence ID" value="KER19315.1"/>
    <property type="molecule type" value="Genomic_DNA"/>
</dbReference>
<sequence length="174" mass="19326">MSHPLSSEIHSTVRFLASFPIERMPEHTDRKVRRSNQTCASRLLPSRPEQPGSIPALILPSVSTVAIRWKGSTRAEILPGYASQDRSSRDPKVGVESRTLRSVSSRFNLSPIPSSTCCRLDVVVSVVMAGTSYHKVHPAKKAKEEQSDQEQRDPAQRIIVPQGGLRVKSYCPLR</sequence>
<gene>
    <name evidence="2" type="ORF">T265_11873</name>
</gene>
<keyword evidence="3" id="KW-1185">Reference proteome</keyword>
<reference evidence="2 3" key="1">
    <citation type="submission" date="2013-11" db="EMBL/GenBank/DDBJ databases">
        <title>Opisthorchis viverrini - life in the bile duct.</title>
        <authorList>
            <person name="Young N.D."/>
            <person name="Nagarajan N."/>
            <person name="Lin S.J."/>
            <person name="Korhonen P.K."/>
            <person name="Jex A.R."/>
            <person name="Hall R.S."/>
            <person name="Safavi-Hemami H."/>
            <person name="Kaewkong W."/>
            <person name="Bertrand D."/>
            <person name="Gao S."/>
            <person name="Seet Q."/>
            <person name="Wongkham S."/>
            <person name="Teh B.T."/>
            <person name="Wongkham C."/>
            <person name="Intapan P.M."/>
            <person name="Maleewong W."/>
            <person name="Yang X."/>
            <person name="Hu M."/>
            <person name="Wang Z."/>
            <person name="Hofmann A."/>
            <person name="Sternberg P.W."/>
            <person name="Tan P."/>
            <person name="Wang J."/>
            <person name="Gasser R.B."/>
        </authorList>
    </citation>
    <scope>NUCLEOTIDE SEQUENCE [LARGE SCALE GENOMIC DNA]</scope>
</reference>